<feature type="domain" description="Sugar phosphate transporter" evidence="2">
    <location>
        <begin position="73"/>
        <end position="118"/>
    </location>
</feature>
<sequence length="125" mass="13702">MVFKLGKRNTVDSLLLALKRTSPLVNLVTKLQPWGSDLLQDSSSWSRYKNRNSYCQNVSLLLVPIPIGFVEHPITSSVLGNAKGAVAVVISILIFRNPVSLTGMLGYTLTVIGVVLYSEAKKRSK</sequence>
<evidence type="ECO:0000259" key="2">
    <source>
        <dbReference type="Pfam" id="PF03151"/>
    </source>
</evidence>
<keyword evidence="1" id="KW-0472">Membrane</keyword>
<accession>A0ABC8QMS4</accession>
<evidence type="ECO:0000313" key="3">
    <source>
        <dbReference type="EMBL" id="CAK9133921.1"/>
    </source>
</evidence>
<protein>
    <recommendedName>
        <fullName evidence="2">Sugar phosphate transporter domain-containing protein</fullName>
    </recommendedName>
</protein>
<feature type="transmembrane region" description="Helical" evidence="1">
    <location>
        <begin position="101"/>
        <end position="118"/>
    </location>
</feature>
<keyword evidence="4" id="KW-1185">Reference proteome</keyword>
<dbReference type="AlphaFoldDB" id="A0ABC8QMS4"/>
<name>A0ABC8QMS4_9AQUA</name>
<keyword evidence="1" id="KW-1133">Transmembrane helix</keyword>
<evidence type="ECO:0000313" key="4">
    <source>
        <dbReference type="Proteomes" id="UP001642360"/>
    </source>
</evidence>
<dbReference type="InterPro" id="IPR004853">
    <property type="entry name" value="Sugar_P_trans_dom"/>
</dbReference>
<dbReference type="Pfam" id="PF03151">
    <property type="entry name" value="TPT"/>
    <property type="match status" value="1"/>
</dbReference>
<gene>
    <name evidence="3" type="ORF">ILEXP_LOCUS847</name>
</gene>
<proteinExistence type="predicted"/>
<keyword evidence="1" id="KW-0812">Transmembrane</keyword>
<reference evidence="3 4" key="1">
    <citation type="submission" date="2024-02" db="EMBL/GenBank/DDBJ databases">
        <authorList>
            <person name="Vignale AGUSTIN F."/>
            <person name="Sosa J E."/>
            <person name="Modenutti C."/>
        </authorList>
    </citation>
    <scope>NUCLEOTIDE SEQUENCE [LARGE SCALE GENOMIC DNA]</scope>
</reference>
<organism evidence="3 4">
    <name type="scientific">Ilex paraguariensis</name>
    <name type="common">yerba mate</name>
    <dbReference type="NCBI Taxonomy" id="185542"/>
    <lineage>
        <taxon>Eukaryota</taxon>
        <taxon>Viridiplantae</taxon>
        <taxon>Streptophyta</taxon>
        <taxon>Embryophyta</taxon>
        <taxon>Tracheophyta</taxon>
        <taxon>Spermatophyta</taxon>
        <taxon>Magnoliopsida</taxon>
        <taxon>eudicotyledons</taxon>
        <taxon>Gunneridae</taxon>
        <taxon>Pentapetalae</taxon>
        <taxon>asterids</taxon>
        <taxon>campanulids</taxon>
        <taxon>Aquifoliales</taxon>
        <taxon>Aquifoliaceae</taxon>
        <taxon>Ilex</taxon>
    </lineage>
</organism>
<comment type="caution">
    <text evidence="3">The sequence shown here is derived from an EMBL/GenBank/DDBJ whole genome shotgun (WGS) entry which is preliminary data.</text>
</comment>
<dbReference type="EMBL" id="CAUOFW020000225">
    <property type="protein sequence ID" value="CAK9133921.1"/>
    <property type="molecule type" value="Genomic_DNA"/>
</dbReference>
<dbReference type="Proteomes" id="UP001642360">
    <property type="component" value="Unassembled WGS sequence"/>
</dbReference>
<evidence type="ECO:0000256" key="1">
    <source>
        <dbReference type="SAM" id="Phobius"/>
    </source>
</evidence>